<comment type="similarity">
    <text evidence="2 8">Belongs to the Wnt family.</text>
</comment>
<comment type="subcellular location">
    <subcellularLocation>
        <location evidence="1 8">Secreted</location>
        <location evidence="1 8">Extracellular space</location>
        <location evidence="1 8">Extracellular matrix</location>
    </subcellularLocation>
</comment>
<dbReference type="Pfam" id="PF00110">
    <property type="entry name" value="wnt"/>
    <property type="match status" value="1"/>
</dbReference>
<keyword evidence="4" id="KW-0964">Secreted</keyword>
<keyword evidence="10" id="KW-1185">Reference proteome</keyword>
<dbReference type="GO" id="GO:0016055">
    <property type="term" value="P:Wnt signaling pathway"/>
    <property type="evidence" value="ECO:0007669"/>
    <property type="project" value="UniProtKB-KW"/>
</dbReference>
<keyword evidence="3 8" id="KW-0217">Developmental protein</keyword>
<evidence type="ECO:0000256" key="8">
    <source>
        <dbReference type="RuleBase" id="RU003500"/>
    </source>
</evidence>
<evidence type="ECO:0000313" key="11">
    <source>
        <dbReference type="WBParaSite" id="OFLC_0000334601-mRNA-1"/>
    </source>
</evidence>
<dbReference type="EMBL" id="UZAJ01002210">
    <property type="protein sequence ID" value="VDO36181.1"/>
    <property type="molecule type" value="Genomic_DNA"/>
</dbReference>
<gene>
    <name evidence="9" type="ORF">OFLC_LOCUS3347</name>
</gene>
<evidence type="ECO:0000256" key="1">
    <source>
        <dbReference type="ARBA" id="ARBA00004498"/>
    </source>
</evidence>
<evidence type="ECO:0000313" key="10">
    <source>
        <dbReference type="Proteomes" id="UP000267606"/>
    </source>
</evidence>
<dbReference type="AlphaFoldDB" id="A0A183H785"/>
<evidence type="ECO:0000256" key="5">
    <source>
        <dbReference type="ARBA" id="ARBA00022530"/>
    </source>
</evidence>
<organism evidence="11">
    <name type="scientific">Onchocerca flexuosa</name>
    <dbReference type="NCBI Taxonomy" id="387005"/>
    <lineage>
        <taxon>Eukaryota</taxon>
        <taxon>Metazoa</taxon>
        <taxon>Ecdysozoa</taxon>
        <taxon>Nematoda</taxon>
        <taxon>Chromadorea</taxon>
        <taxon>Rhabditida</taxon>
        <taxon>Spirurina</taxon>
        <taxon>Spiruromorpha</taxon>
        <taxon>Filarioidea</taxon>
        <taxon>Onchocercidae</taxon>
        <taxon>Onchocerca</taxon>
    </lineage>
</organism>
<evidence type="ECO:0000256" key="3">
    <source>
        <dbReference type="ARBA" id="ARBA00022473"/>
    </source>
</evidence>
<reference evidence="9 10" key="2">
    <citation type="submission" date="2018-11" db="EMBL/GenBank/DDBJ databases">
        <authorList>
            <consortium name="Pathogen Informatics"/>
        </authorList>
    </citation>
    <scope>NUCLEOTIDE SEQUENCE [LARGE SCALE GENOMIC DNA]</scope>
</reference>
<protein>
    <recommendedName>
        <fullName evidence="8">Protein Wnt</fullName>
    </recommendedName>
</protein>
<reference evidence="11" key="1">
    <citation type="submission" date="2016-06" db="UniProtKB">
        <authorList>
            <consortium name="WormBaseParasite"/>
        </authorList>
    </citation>
    <scope>IDENTIFICATION</scope>
</reference>
<evidence type="ECO:0000256" key="2">
    <source>
        <dbReference type="ARBA" id="ARBA00005683"/>
    </source>
</evidence>
<dbReference type="WBParaSite" id="OFLC_0000334601-mRNA-1">
    <property type="protein sequence ID" value="OFLC_0000334601-mRNA-1"/>
    <property type="gene ID" value="OFLC_0000334601"/>
</dbReference>
<evidence type="ECO:0000256" key="4">
    <source>
        <dbReference type="ARBA" id="ARBA00022525"/>
    </source>
</evidence>
<evidence type="ECO:0000313" key="9">
    <source>
        <dbReference type="EMBL" id="VDO36181.1"/>
    </source>
</evidence>
<evidence type="ECO:0000256" key="6">
    <source>
        <dbReference type="ARBA" id="ARBA00022687"/>
    </source>
</evidence>
<keyword evidence="6 8" id="KW-0879">Wnt signaling pathway</keyword>
<accession>A0A183H785</accession>
<evidence type="ECO:0000256" key="7">
    <source>
        <dbReference type="ARBA" id="ARBA00023157"/>
    </source>
</evidence>
<dbReference type="STRING" id="387005.A0A183H785"/>
<keyword evidence="5" id="KW-0272">Extracellular matrix</keyword>
<keyword evidence="7" id="KW-1015">Disulfide bond</keyword>
<proteinExistence type="inferred from homology"/>
<sequence>MEASPLSELLAQLGYATDKAMNDELSKQHLVYLRNSPDYCEENNRTGNMVYSFINRGYSSVAEHSTADREVPGSNPGAPFPLLQLQKIDDLNAKLTNYRVQSNIIGSKQLQ</sequence>
<dbReference type="GO" id="GO:0005102">
    <property type="term" value="F:signaling receptor binding"/>
    <property type="evidence" value="ECO:0007669"/>
    <property type="project" value="InterPro"/>
</dbReference>
<comment type="function">
    <text evidence="8">Ligand for members of the frizzled family of seven transmembrane receptors.</text>
</comment>
<dbReference type="InterPro" id="IPR005817">
    <property type="entry name" value="Wnt"/>
</dbReference>
<name>A0A183H785_9BILA</name>
<dbReference type="GO" id="GO:0005576">
    <property type="term" value="C:extracellular region"/>
    <property type="evidence" value="ECO:0007669"/>
    <property type="project" value="InterPro"/>
</dbReference>
<dbReference type="Proteomes" id="UP000267606">
    <property type="component" value="Unassembled WGS sequence"/>
</dbReference>